<dbReference type="AlphaFoldDB" id="A0A397JGR1"/>
<evidence type="ECO:0000313" key="1">
    <source>
        <dbReference type="EMBL" id="RHZ87535.1"/>
    </source>
</evidence>
<dbReference type="Proteomes" id="UP000266861">
    <property type="component" value="Unassembled WGS sequence"/>
</dbReference>
<gene>
    <name evidence="1" type="ORF">Glove_33g282</name>
</gene>
<dbReference type="EMBL" id="PQFF01000031">
    <property type="protein sequence ID" value="RHZ87535.1"/>
    <property type="molecule type" value="Genomic_DNA"/>
</dbReference>
<sequence length="148" mass="16697">MDIMGINKNYMLPTDPTPTVRSSATNMNLNISSEYRSGYAANTVITLNRSIISHKSTKAIKENQNISAIHHQVLIRQSLQKQPQQPQQIVQSICFTSVKQASKKQDIQYQVAQQLLSKPLNKRKSLKRSFSIANCSKTSYSTNLNILM</sequence>
<protein>
    <submittedName>
        <fullName evidence="1">Uncharacterized protein</fullName>
    </submittedName>
</protein>
<proteinExistence type="predicted"/>
<comment type="caution">
    <text evidence="1">The sequence shown here is derived from an EMBL/GenBank/DDBJ whole genome shotgun (WGS) entry which is preliminary data.</text>
</comment>
<accession>A0A397JGR1</accession>
<evidence type="ECO:0000313" key="2">
    <source>
        <dbReference type="Proteomes" id="UP000266861"/>
    </source>
</evidence>
<keyword evidence="2" id="KW-1185">Reference proteome</keyword>
<organism evidence="1 2">
    <name type="scientific">Diversispora epigaea</name>
    <dbReference type="NCBI Taxonomy" id="1348612"/>
    <lineage>
        <taxon>Eukaryota</taxon>
        <taxon>Fungi</taxon>
        <taxon>Fungi incertae sedis</taxon>
        <taxon>Mucoromycota</taxon>
        <taxon>Glomeromycotina</taxon>
        <taxon>Glomeromycetes</taxon>
        <taxon>Diversisporales</taxon>
        <taxon>Diversisporaceae</taxon>
        <taxon>Diversispora</taxon>
    </lineage>
</organism>
<name>A0A397JGR1_9GLOM</name>
<reference evidence="1 2" key="1">
    <citation type="submission" date="2018-08" db="EMBL/GenBank/DDBJ databases">
        <title>Genome and evolution of the arbuscular mycorrhizal fungus Diversispora epigaea (formerly Glomus versiforme) and its bacterial endosymbionts.</title>
        <authorList>
            <person name="Sun X."/>
            <person name="Fei Z."/>
            <person name="Harrison M."/>
        </authorList>
    </citation>
    <scope>NUCLEOTIDE SEQUENCE [LARGE SCALE GENOMIC DNA]</scope>
    <source>
        <strain evidence="1 2">IT104</strain>
    </source>
</reference>